<dbReference type="CDD" id="cd06223">
    <property type="entry name" value="PRTases_typeI"/>
    <property type="match status" value="1"/>
</dbReference>
<gene>
    <name evidence="3" type="ORF">COV84_00185</name>
</gene>
<evidence type="ECO:0000259" key="2">
    <source>
        <dbReference type="Pfam" id="PF18912"/>
    </source>
</evidence>
<dbReference type="SUPFAM" id="SSF53271">
    <property type="entry name" value="PRTase-like"/>
    <property type="match status" value="1"/>
</dbReference>
<proteinExistence type="inferred from homology"/>
<evidence type="ECO:0000313" key="4">
    <source>
        <dbReference type="Proteomes" id="UP000229317"/>
    </source>
</evidence>
<accession>A0A2H0KU33</accession>
<comment type="similarity">
    <text evidence="1">Belongs to the ComF/GntX family.</text>
</comment>
<comment type="caution">
    <text evidence="3">The sequence shown here is derived from an EMBL/GenBank/DDBJ whole genome shotgun (WGS) entry which is preliminary data.</text>
</comment>
<protein>
    <recommendedName>
        <fullName evidence="2">Double zinc ribbon domain-containing protein</fullName>
    </recommendedName>
</protein>
<organism evidence="3 4">
    <name type="scientific">Candidatus Portnoybacteria bacterium CG11_big_fil_rev_8_21_14_0_20_40_15</name>
    <dbReference type="NCBI Taxonomy" id="1974817"/>
    <lineage>
        <taxon>Bacteria</taxon>
        <taxon>Candidatus Portnoyibacteriota</taxon>
    </lineage>
</organism>
<reference evidence="3 4" key="1">
    <citation type="submission" date="2017-09" db="EMBL/GenBank/DDBJ databases">
        <title>Depth-based differentiation of microbial function through sediment-hosted aquifers and enrichment of novel symbionts in the deep terrestrial subsurface.</title>
        <authorList>
            <person name="Probst A.J."/>
            <person name="Ladd B."/>
            <person name="Jarett J.K."/>
            <person name="Geller-Mcgrath D.E."/>
            <person name="Sieber C.M."/>
            <person name="Emerson J.B."/>
            <person name="Anantharaman K."/>
            <person name="Thomas B.C."/>
            <person name="Malmstrom R."/>
            <person name="Stieglmeier M."/>
            <person name="Klingl A."/>
            <person name="Woyke T."/>
            <person name="Ryan C.M."/>
            <person name="Banfield J.F."/>
        </authorList>
    </citation>
    <scope>NUCLEOTIDE SEQUENCE [LARGE SCALE GENOMIC DNA]</scope>
    <source>
        <strain evidence="3">CG11_big_fil_rev_8_21_14_0_20_40_15</strain>
    </source>
</reference>
<dbReference type="InterPro" id="IPR029057">
    <property type="entry name" value="PRTase-like"/>
</dbReference>
<dbReference type="EMBL" id="PCVO01000001">
    <property type="protein sequence ID" value="PIQ75660.1"/>
    <property type="molecule type" value="Genomic_DNA"/>
</dbReference>
<dbReference type="InterPro" id="IPR000836">
    <property type="entry name" value="PRTase_dom"/>
</dbReference>
<sequence length="244" mass="27899">MLSTIFDIIFPKFCLSCNREGFYVCPACFAKIPLKKGVCCYICGKRSPNGKTCIACKTKTSSKLTGLLIASDWNNMLVRQMIYEFKYRFIKELSNPLAEILIKFLEINKFFNSLNHKPINLQTNNKFILIPVPLHKRRLSWRGFNQSELLALKLNKYFKIPIINNLLFRAKNTSPQMEIKDQMQRIKNVSGAFKIKGQNENPLRNKSVILVDDICTTAATFENCAAALKPLKPKEIWGLALARG</sequence>
<evidence type="ECO:0000313" key="3">
    <source>
        <dbReference type="EMBL" id="PIQ75660.1"/>
    </source>
</evidence>
<dbReference type="PANTHER" id="PTHR47505">
    <property type="entry name" value="DNA UTILIZATION PROTEIN YHGH"/>
    <property type="match status" value="1"/>
</dbReference>
<name>A0A2H0KU33_9BACT</name>
<dbReference type="InterPro" id="IPR051910">
    <property type="entry name" value="ComF/GntX_DNA_util-trans"/>
</dbReference>
<dbReference type="PANTHER" id="PTHR47505:SF1">
    <property type="entry name" value="DNA UTILIZATION PROTEIN YHGH"/>
    <property type="match status" value="1"/>
</dbReference>
<dbReference type="InterPro" id="IPR044005">
    <property type="entry name" value="DZR_2"/>
</dbReference>
<evidence type="ECO:0000256" key="1">
    <source>
        <dbReference type="ARBA" id="ARBA00008007"/>
    </source>
</evidence>
<feature type="domain" description="Double zinc ribbon" evidence="2">
    <location>
        <begin position="6"/>
        <end position="56"/>
    </location>
</feature>
<dbReference type="AlphaFoldDB" id="A0A2H0KU33"/>
<dbReference type="Pfam" id="PF18912">
    <property type="entry name" value="DZR_2"/>
    <property type="match status" value="1"/>
</dbReference>
<dbReference type="Proteomes" id="UP000229317">
    <property type="component" value="Unassembled WGS sequence"/>
</dbReference>
<dbReference type="Gene3D" id="3.40.50.2020">
    <property type="match status" value="1"/>
</dbReference>